<dbReference type="Gene3D" id="1.20.920.10">
    <property type="entry name" value="Bromodomain-like"/>
    <property type="match status" value="2"/>
</dbReference>
<dbReference type="SUPFAM" id="SSF47370">
    <property type="entry name" value="Bromodomain"/>
    <property type="match status" value="2"/>
</dbReference>
<reference evidence="7 8" key="1">
    <citation type="submission" date="2024-09" db="EMBL/GenBank/DDBJ databases">
        <title>A chromosome-level genome assembly of Gray's grenadier anchovy, Coilia grayii.</title>
        <authorList>
            <person name="Fu Z."/>
        </authorList>
    </citation>
    <scope>NUCLEOTIDE SEQUENCE [LARGE SCALE GENOMIC DNA]</scope>
    <source>
        <strain evidence="7">G4</strain>
        <tissue evidence="7">Muscle</tissue>
    </source>
</reference>
<dbReference type="Pfam" id="PF25313">
    <property type="entry name" value="BRWD_AD"/>
    <property type="match status" value="1"/>
</dbReference>
<gene>
    <name evidence="7" type="ORF">ACEWY4_022240</name>
</gene>
<feature type="compositionally biased region" description="Polar residues" evidence="5">
    <location>
        <begin position="1"/>
        <end position="18"/>
    </location>
</feature>
<feature type="compositionally biased region" description="Acidic residues" evidence="5">
    <location>
        <begin position="1180"/>
        <end position="1198"/>
    </location>
</feature>
<dbReference type="FunFam" id="1.20.920.10:FF:000008">
    <property type="entry name" value="Bromodomain and WD repeat domain containing 3"/>
    <property type="match status" value="1"/>
</dbReference>
<feature type="domain" description="Bromo" evidence="6">
    <location>
        <begin position="715"/>
        <end position="785"/>
    </location>
</feature>
<dbReference type="InterPro" id="IPR036427">
    <property type="entry name" value="Bromodomain-like_sf"/>
</dbReference>
<comment type="caution">
    <text evidence="7">The sequence shown here is derived from an EMBL/GenBank/DDBJ whole genome shotgun (WGS) entry which is preliminary data.</text>
</comment>
<sequence>MGLTSSGLNQVVSQQAAEGSSPLDSMIQRLQQEQDQRLGTDRTSRGSVSSPTEVSSPPNVGLRRSGQIEGVRQMHSNAPRSQMATERDLVAWSRRVLVPEMLPGNASKQEIWRTAKGEEEINIYRSERRRRSLHSQFHRENKQHAQESEESRRHQSNQHNYQTRAAVEENSRQSEATEEEANMSEGEADVRPLNGESSEEEKEDEKEPWPDDHSSSSDYSSDYSDWTADAGINLEPPKKASRPRKKAASSSEEDGEKDKEKKREREKDKEKERRDRKKEKEDKAHKDGALPKKKKPKDGRMKRLPEMRDKGLTLEEWLPSPWITDTVPRRCPFTPQMGDEVYYFRQGHEAYVEMAKTNRIFSINPKKQPWHKMELREQELMKIVGIKYEVGLPTLCCLKLAFLDPDTGKLTGGSFSMKYHDMPDVIDFLVLRQQFDEAKERQWQIGDRFRSVIDDAWWFGTIESQEPYQALYPDSLFQCYNVCWDNGDTEKMSPWDMEKIPDEVVFPEELGQSVPLTEEEQRALLYQPLEGEWGSSARNQECQRIMDGIDQLCTLDVATPFALPVDLQAYPTYCTVVAYVTDLSTIRSRLENRFYRRISSLMWEVRYIEHNARTFNEPGAFIVRTAKFVSDLMLQFIKDQSCTDIIPLHQKMKKEAFSDTSSDEEEDVDVDAPGTSARIKKKAQRPMLRSLRNKPQSHDPEAWKGRCRELLDLIFQCEDSEPFRQPVDLQEYPDYLDIVETPMDFGTVLNTLLSDGYESPLELCKDVRLIFSNSKAYTPSKKSRIYSMSLRLSALFEEHVSSIVGDFKAAQRLQSDRLTRQRLHSERRTRQTMKRRKRSTSPASSTGSSPDRKKRVSARVPPRVNHVTPPPTPASSSSRPASLRQNLPQVNGKAEPAAAAMRTRSSARFGGSTHTTAHTHTPAPANTPPSSPPPPTAAALQPEASPRTLRAHNASASSLSSSASVSTETPHDSVSSGNEGGSRERPRRKLRTPVRLNPGPVHDSPTQNSLHLNGHSSHVTLGVGRRRGRPRLDERPRPPVAPPPDSAPPPRPPGKKRGRKSKKELEEMRLAALKEELERSRRDQAATPSAQAAAPSASSSSSSPPTTAAQDAGLSDSAPVLPPKPKRGRPRLNRTPVEAQTAPTPAPTPRQSPNPPAALRRSSRHVAEESARPVPGVRDDSEDLEDEEGYDEEEEEEGGVGGPGGSKGPMRTRNQGRRTAYYNEDDSEEEQRQLLFEDASLTFGTSSKGRVRKLTEKAKANLIGW</sequence>
<dbReference type="InterPro" id="IPR018359">
    <property type="entry name" value="Bromodomain_CS"/>
</dbReference>
<feature type="compositionally biased region" description="Low complexity" evidence="5">
    <location>
        <begin position="897"/>
        <end position="924"/>
    </location>
</feature>
<dbReference type="FunFam" id="1.20.920.10:FF:000017">
    <property type="entry name" value="Bromodomain and WD repeat domain containing 1"/>
    <property type="match status" value="1"/>
</dbReference>
<feature type="compositionally biased region" description="Polar residues" evidence="5">
    <location>
        <begin position="1004"/>
        <end position="1019"/>
    </location>
</feature>
<feature type="region of interest" description="Disordered" evidence="5">
    <location>
        <begin position="1"/>
        <end position="86"/>
    </location>
</feature>
<dbReference type="PROSITE" id="PS00633">
    <property type="entry name" value="BROMODOMAIN_1"/>
    <property type="match status" value="1"/>
</dbReference>
<feature type="compositionally biased region" description="Low complexity" evidence="5">
    <location>
        <begin position="45"/>
        <end position="60"/>
    </location>
</feature>
<organism evidence="7 8">
    <name type="scientific">Coilia grayii</name>
    <name type="common">Gray's grenadier anchovy</name>
    <dbReference type="NCBI Taxonomy" id="363190"/>
    <lineage>
        <taxon>Eukaryota</taxon>
        <taxon>Metazoa</taxon>
        <taxon>Chordata</taxon>
        <taxon>Craniata</taxon>
        <taxon>Vertebrata</taxon>
        <taxon>Euteleostomi</taxon>
        <taxon>Actinopterygii</taxon>
        <taxon>Neopterygii</taxon>
        <taxon>Teleostei</taxon>
        <taxon>Clupei</taxon>
        <taxon>Clupeiformes</taxon>
        <taxon>Clupeoidei</taxon>
        <taxon>Engraulidae</taxon>
        <taxon>Coilinae</taxon>
        <taxon>Coilia</taxon>
    </lineage>
</organism>
<evidence type="ECO:0000313" key="8">
    <source>
        <dbReference type="Proteomes" id="UP001591681"/>
    </source>
</evidence>
<keyword evidence="8" id="KW-1185">Reference proteome</keyword>
<dbReference type="PANTHER" id="PTHR16266">
    <property type="entry name" value="WD REPEAT DOMAIN 9"/>
    <property type="match status" value="1"/>
</dbReference>
<dbReference type="PROSITE" id="PS50014">
    <property type="entry name" value="BROMODOMAIN_2"/>
    <property type="match status" value="2"/>
</dbReference>
<dbReference type="SMART" id="SM00297">
    <property type="entry name" value="BROMO"/>
    <property type="match status" value="2"/>
</dbReference>
<feature type="compositionally biased region" description="Low complexity" evidence="5">
    <location>
        <begin position="1133"/>
        <end position="1143"/>
    </location>
</feature>
<dbReference type="InterPro" id="IPR052060">
    <property type="entry name" value="Bromo_WD_repeat"/>
</dbReference>
<feature type="compositionally biased region" description="Basic residues" evidence="5">
    <location>
        <begin position="830"/>
        <end position="839"/>
    </location>
</feature>
<evidence type="ECO:0000259" key="6">
    <source>
        <dbReference type="PROSITE" id="PS50014"/>
    </source>
</evidence>
<feature type="region of interest" description="Disordered" evidence="5">
    <location>
        <begin position="818"/>
        <end position="1231"/>
    </location>
</feature>
<feature type="compositionally biased region" description="Low complexity" evidence="5">
    <location>
        <begin position="1085"/>
        <end position="1110"/>
    </location>
</feature>
<feature type="compositionally biased region" description="Basic and acidic residues" evidence="5">
    <location>
        <begin position="205"/>
        <end position="215"/>
    </location>
</feature>
<evidence type="ECO:0000256" key="2">
    <source>
        <dbReference type="ARBA" id="ARBA00022737"/>
    </source>
</evidence>
<keyword evidence="2" id="KW-0677">Repeat</keyword>
<evidence type="ECO:0000256" key="5">
    <source>
        <dbReference type="SAM" id="MobiDB-lite"/>
    </source>
</evidence>
<dbReference type="CDD" id="cd05529">
    <property type="entry name" value="Bromo_WDR9_I_like"/>
    <property type="match status" value="1"/>
</dbReference>
<dbReference type="PRINTS" id="PR00503">
    <property type="entry name" value="BROMODOMAIN"/>
</dbReference>
<feature type="compositionally biased region" description="Basic and acidic residues" evidence="5">
    <location>
        <begin position="32"/>
        <end position="44"/>
    </location>
</feature>
<feature type="compositionally biased region" description="Pro residues" evidence="5">
    <location>
        <begin position="1144"/>
        <end position="1156"/>
    </location>
</feature>
<protein>
    <recommendedName>
        <fullName evidence="6">Bromo domain-containing protein</fullName>
    </recommendedName>
</protein>
<feature type="compositionally biased region" description="Basic and acidic residues" evidence="5">
    <location>
        <begin position="137"/>
        <end position="153"/>
    </location>
</feature>
<name>A0ABD1J5J1_9TELE</name>
<evidence type="ECO:0000256" key="1">
    <source>
        <dbReference type="ARBA" id="ARBA00022553"/>
    </source>
</evidence>
<feature type="domain" description="Bromo" evidence="6">
    <location>
        <begin position="553"/>
        <end position="623"/>
    </location>
</feature>
<feature type="compositionally biased region" description="Low complexity" evidence="5">
    <location>
        <begin position="840"/>
        <end position="849"/>
    </location>
</feature>
<feature type="compositionally biased region" description="Pro residues" evidence="5">
    <location>
        <begin position="1038"/>
        <end position="1052"/>
    </location>
</feature>
<dbReference type="Proteomes" id="UP001591681">
    <property type="component" value="Unassembled WGS sequence"/>
</dbReference>
<feature type="compositionally biased region" description="Polar residues" evidence="5">
    <location>
        <begin position="74"/>
        <end position="84"/>
    </location>
</feature>
<dbReference type="Pfam" id="PF00439">
    <property type="entry name" value="Bromodomain"/>
    <property type="match status" value="2"/>
</dbReference>
<evidence type="ECO:0000313" key="7">
    <source>
        <dbReference type="EMBL" id="KAL2082422.1"/>
    </source>
</evidence>
<feature type="compositionally biased region" description="Basic and acidic residues" evidence="5">
    <location>
        <begin position="256"/>
        <end position="290"/>
    </location>
</feature>
<dbReference type="AlphaFoldDB" id="A0ABD1J5J1"/>
<keyword evidence="3 4" id="KW-0103">Bromodomain</keyword>
<feature type="compositionally biased region" description="Basic and acidic residues" evidence="5">
    <location>
        <begin position="298"/>
        <end position="307"/>
    </location>
</feature>
<keyword evidence="1" id="KW-0597">Phosphoprotein</keyword>
<evidence type="ECO:0000256" key="4">
    <source>
        <dbReference type="PROSITE-ProRule" id="PRU00035"/>
    </source>
</evidence>
<feature type="compositionally biased region" description="Basic and acidic residues" evidence="5">
    <location>
        <begin position="1063"/>
        <end position="1084"/>
    </location>
</feature>
<feature type="compositionally biased region" description="Basic residues" evidence="5">
    <location>
        <begin position="1053"/>
        <end position="1062"/>
    </location>
</feature>
<feature type="region of interest" description="Disordered" evidence="5">
    <location>
        <begin position="123"/>
        <end position="307"/>
    </location>
</feature>
<feature type="compositionally biased region" description="Basic and acidic residues" evidence="5">
    <location>
        <begin position="818"/>
        <end position="829"/>
    </location>
</feature>
<evidence type="ECO:0000256" key="3">
    <source>
        <dbReference type="ARBA" id="ARBA00023117"/>
    </source>
</evidence>
<feature type="compositionally biased region" description="Pro residues" evidence="5">
    <location>
        <begin position="925"/>
        <end position="936"/>
    </location>
</feature>
<feature type="compositionally biased region" description="Low complexity" evidence="5">
    <location>
        <begin position="954"/>
        <end position="966"/>
    </location>
</feature>
<feature type="compositionally biased region" description="Low complexity" evidence="5">
    <location>
        <begin position="216"/>
        <end position="225"/>
    </location>
</feature>
<accession>A0ABD1J5J1</accession>
<dbReference type="EMBL" id="JBHFQA010000019">
    <property type="protein sequence ID" value="KAL2082422.1"/>
    <property type="molecule type" value="Genomic_DNA"/>
</dbReference>
<dbReference type="PANTHER" id="PTHR16266:SF4">
    <property type="entry name" value="PH-INTERACTING PROTEIN"/>
    <property type="match status" value="1"/>
</dbReference>
<dbReference type="InterPro" id="IPR001487">
    <property type="entry name" value="Bromodomain"/>
</dbReference>
<proteinExistence type="predicted"/>
<dbReference type="InterPro" id="IPR057451">
    <property type="entry name" value="BRWD/PHIP_AD"/>
</dbReference>